<evidence type="ECO:0000259" key="6">
    <source>
        <dbReference type="SMART" id="SM00079"/>
    </source>
</evidence>
<accession>A0A0R1UCC3</accession>
<feature type="chain" id="PRO_5039164708" evidence="4">
    <location>
        <begin position="23"/>
        <end position="273"/>
    </location>
</feature>
<dbReference type="RefSeq" id="WP_057797437.1">
    <property type="nucleotide sequence ID" value="NZ_AZFM01000004.1"/>
</dbReference>
<dbReference type="AlphaFoldDB" id="A0A0R1UCC3"/>
<dbReference type="SUPFAM" id="SSF53850">
    <property type="entry name" value="Periplasmic binding protein-like II"/>
    <property type="match status" value="1"/>
</dbReference>
<dbReference type="GO" id="GO:0006865">
    <property type="term" value="P:amino acid transport"/>
    <property type="evidence" value="ECO:0007669"/>
    <property type="project" value="TreeGrafter"/>
</dbReference>
<dbReference type="STRING" id="1423763.FC46_GL001346"/>
<reference evidence="7 8" key="1">
    <citation type="journal article" date="2015" name="Genome Announc.">
        <title>Expanding the biotechnology potential of lactobacilli through comparative genomics of 213 strains and associated genera.</title>
        <authorList>
            <person name="Sun Z."/>
            <person name="Harris H.M."/>
            <person name="McCann A."/>
            <person name="Guo C."/>
            <person name="Argimon S."/>
            <person name="Zhang W."/>
            <person name="Yang X."/>
            <person name="Jeffery I.B."/>
            <person name="Cooney J.C."/>
            <person name="Kagawa T.F."/>
            <person name="Liu W."/>
            <person name="Song Y."/>
            <person name="Salvetti E."/>
            <person name="Wrobel A."/>
            <person name="Rasinkangas P."/>
            <person name="Parkhill J."/>
            <person name="Rea M.C."/>
            <person name="O'Sullivan O."/>
            <person name="Ritari J."/>
            <person name="Douillard F.P."/>
            <person name="Paul Ross R."/>
            <person name="Yang R."/>
            <person name="Briner A.E."/>
            <person name="Felis G.E."/>
            <person name="de Vos W.M."/>
            <person name="Barrangou R."/>
            <person name="Klaenhammer T.R."/>
            <person name="Caufield P.W."/>
            <person name="Cui Y."/>
            <person name="Zhang H."/>
            <person name="O'Toole P.W."/>
        </authorList>
    </citation>
    <scope>NUCLEOTIDE SEQUENCE [LARGE SCALE GENOMIC DNA]</scope>
    <source>
        <strain evidence="7 8">DSM 16043</strain>
    </source>
</reference>
<dbReference type="PATRIC" id="fig|1423763.3.peg.1362"/>
<evidence type="ECO:0000256" key="4">
    <source>
        <dbReference type="SAM" id="SignalP"/>
    </source>
</evidence>
<dbReference type="Proteomes" id="UP000051036">
    <property type="component" value="Unassembled WGS sequence"/>
</dbReference>
<dbReference type="PANTHER" id="PTHR30085">
    <property type="entry name" value="AMINO ACID ABC TRANSPORTER PERMEASE"/>
    <property type="match status" value="1"/>
</dbReference>
<comment type="caution">
    <text evidence="7">The sequence shown here is derived from an EMBL/GenBank/DDBJ whole genome shotgun (WGS) entry which is preliminary data.</text>
</comment>
<evidence type="ECO:0000313" key="8">
    <source>
        <dbReference type="Proteomes" id="UP000051036"/>
    </source>
</evidence>
<protein>
    <submittedName>
        <fullName evidence="7">Glutamine ABC transporter</fullName>
    </submittedName>
</protein>
<dbReference type="GO" id="GO:0005576">
    <property type="term" value="C:extracellular region"/>
    <property type="evidence" value="ECO:0007669"/>
    <property type="project" value="TreeGrafter"/>
</dbReference>
<dbReference type="PROSITE" id="PS51257">
    <property type="entry name" value="PROKAR_LIPOPROTEIN"/>
    <property type="match status" value="1"/>
</dbReference>
<evidence type="ECO:0000256" key="2">
    <source>
        <dbReference type="ARBA" id="ARBA00022448"/>
    </source>
</evidence>
<evidence type="ECO:0000259" key="5">
    <source>
        <dbReference type="SMART" id="SM00062"/>
    </source>
</evidence>
<keyword evidence="2" id="KW-0813">Transport</keyword>
<feature type="domain" description="Solute-binding protein family 3/N-terminal" evidence="5">
    <location>
        <begin position="40"/>
        <end position="262"/>
    </location>
</feature>
<keyword evidence="8" id="KW-1185">Reference proteome</keyword>
<evidence type="ECO:0000313" key="7">
    <source>
        <dbReference type="EMBL" id="KRL91052.1"/>
    </source>
</evidence>
<feature type="domain" description="Ionotropic glutamate receptor C-terminal" evidence="6">
    <location>
        <begin position="40"/>
        <end position="261"/>
    </location>
</feature>
<sequence length="273" mass="30153">MNNKKKALIFFLLILLTFTLSACGQNKNYNVYQETKKAKTINWGVKADTPLFGSIDIKTGQIRGFEIDLATALTHKMYGKSAKANFVTTTANTKIQLLKNRNVDAVIAAMTITPERKKQVDFSKPYFPAGQSIMVAKNSKIKNVYALNNKRVLVVKGTTSIDAVHKYAPKADVLQFDDYGQAFAALKAGQGDAFVTDNGILAGILHDNSGFKLVGGTFTNQPYGIAVNKGQKQMMNKINAALTELRKDGTYNRLVKKWFGNIPGFDIKDIEKQ</sequence>
<evidence type="ECO:0000256" key="1">
    <source>
        <dbReference type="ARBA" id="ARBA00010333"/>
    </source>
</evidence>
<dbReference type="InterPro" id="IPR051455">
    <property type="entry name" value="Bact_solute-bind_prot3"/>
</dbReference>
<dbReference type="SMART" id="SM00062">
    <property type="entry name" value="PBPb"/>
    <property type="match status" value="1"/>
</dbReference>
<feature type="signal peptide" evidence="4">
    <location>
        <begin position="1"/>
        <end position="22"/>
    </location>
</feature>
<dbReference type="InterPro" id="IPR001638">
    <property type="entry name" value="Solute-binding_3/MltF_N"/>
</dbReference>
<organism evidence="7 8">
    <name type="scientific">Lactobacillus kalixensis DSM 16043</name>
    <dbReference type="NCBI Taxonomy" id="1423763"/>
    <lineage>
        <taxon>Bacteria</taxon>
        <taxon>Bacillati</taxon>
        <taxon>Bacillota</taxon>
        <taxon>Bacilli</taxon>
        <taxon>Lactobacillales</taxon>
        <taxon>Lactobacillaceae</taxon>
        <taxon>Lactobacillus</taxon>
    </lineage>
</organism>
<dbReference type="GO" id="GO:0015276">
    <property type="term" value="F:ligand-gated monoatomic ion channel activity"/>
    <property type="evidence" value="ECO:0007669"/>
    <property type="project" value="InterPro"/>
</dbReference>
<gene>
    <name evidence="7" type="ORF">FC46_GL001346</name>
</gene>
<keyword evidence="3 4" id="KW-0732">Signal</keyword>
<name>A0A0R1UCC3_9LACO</name>
<dbReference type="PANTHER" id="PTHR30085:SF6">
    <property type="entry name" value="ABC TRANSPORTER GLUTAMINE-BINDING PROTEIN GLNH"/>
    <property type="match status" value="1"/>
</dbReference>
<dbReference type="Gene3D" id="3.40.190.10">
    <property type="entry name" value="Periplasmic binding protein-like II"/>
    <property type="match status" value="2"/>
</dbReference>
<comment type="similarity">
    <text evidence="1">Belongs to the bacterial solute-binding protein 3 family.</text>
</comment>
<dbReference type="GO" id="GO:0016020">
    <property type="term" value="C:membrane"/>
    <property type="evidence" value="ECO:0007669"/>
    <property type="project" value="InterPro"/>
</dbReference>
<dbReference type="GO" id="GO:0030288">
    <property type="term" value="C:outer membrane-bounded periplasmic space"/>
    <property type="evidence" value="ECO:0007669"/>
    <property type="project" value="TreeGrafter"/>
</dbReference>
<proteinExistence type="inferred from homology"/>
<dbReference type="EMBL" id="AZFM01000004">
    <property type="protein sequence ID" value="KRL91052.1"/>
    <property type="molecule type" value="Genomic_DNA"/>
</dbReference>
<evidence type="ECO:0000256" key="3">
    <source>
        <dbReference type="ARBA" id="ARBA00022729"/>
    </source>
</evidence>
<dbReference type="OrthoDB" id="115856at2"/>
<dbReference type="SMART" id="SM00079">
    <property type="entry name" value="PBPe"/>
    <property type="match status" value="1"/>
</dbReference>
<dbReference type="Pfam" id="PF00497">
    <property type="entry name" value="SBP_bac_3"/>
    <property type="match status" value="1"/>
</dbReference>
<dbReference type="InterPro" id="IPR001320">
    <property type="entry name" value="Iontro_rcpt_C"/>
</dbReference>